<dbReference type="Gene3D" id="1.10.238.10">
    <property type="entry name" value="EF-hand"/>
    <property type="match status" value="1"/>
</dbReference>
<dbReference type="OMA" id="QEYAQQM"/>
<feature type="chain" id="PRO_5002868984" description="EF-hand domain-containing protein" evidence="2">
    <location>
        <begin position="21"/>
        <end position="294"/>
    </location>
</feature>
<keyword evidence="2" id="KW-0732">Signal</keyword>
<gene>
    <name evidence="4" type="ORF">THAPSDRAFT_2171</name>
</gene>
<organism evidence="4 5">
    <name type="scientific">Thalassiosira pseudonana</name>
    <name type="common">Marine diatom</name>
    <name type="synonym">Cyclotella nana</name>
    <dbReference type="NCBI Taxonomy" id="35128"/>
    <lineage>
        <taxon>Eukaryota</taxon>
        <taxon>Sar</taxon>
        <taxon>Stramenopiles</taxon>
        <taxon>Ochrophyta</taxon>
        <taxon>Bacillariophyta</taxon>
        <taxon>Coscinodiscophyceae</taxon>
        <taxon>Thalassiosirophycidae</taxon>
        <taxon>Thalassiosirales</taxon>
        <taxon>Thalassiosiraceae</taxon>
        <taxon>Thalassiosira</taxon>
    </lineage>
</organism>
<evidence type="ECO:0000256" key="2">
    <source>
        <dbReference type="SAM" id="SignalP"/>
    </source>
</evidence>
<feature type="signal peptide" evidence="2">
    <location>
        <begin position="1"/>
        <end position="20"/>
    </location>
</feature>
<dbReference type="GO" id="GO:0005509">
    <property type="term" value="F:calcium ion binding"/>
    <property type="evidence" value="ECO:0007669"/>
    <property type="project" value="InterPro"/>
</dbReference>
<feature type="domain" description="EF-hand" evidence="3">
    <location>
        <begin position="217"/>
        <end position="243"/>
    </location>
</feature>
<dbReference type="PROSITE" id="PS50222">
    <property type="entry name" value="EF_HAND_2"/>
    <property type="match status" value="1"/>
</dbReference>
<evidence type="ECO:0000256" key="1">
    <source>
        <dbReference type="ARBA" id="ARBA00022837"/>
    </source>
</evidence>
<evidence type="ECO:0000313" key="5">
    <source>
        <dbReference type="Proteomes" id="UP000001449"/>
    </source>
</evidence>
<dbReference type="GeneID" id="7448634"/>
<dbReference type="AlphaFoldDB" id="B8BTK8"/>
<dbReference type="PROSITE" id="PS00018">
    <property type="entry name" value="EF_HAND_1"/>
    <property type="match status" value="2"/>
</dbReference>
<dbReference type="HOGENOM" id="CLU_1096069_0_0_1"/>
<dbReference type="EMBL" id="CM000639">
    <property type="protein sequence ID" value="EED94618.1"/>
    <property type="molecule type" value="Genomic_DNA"/>
</dbReference>
<keyword evidence="5" id="KW-1185">Reference proteome</keyword>
<keyword evidence="1" id="KW-0106">Calcium</keyword>
<accession>B8BTK8</accession>
<dbReference type="RefSeq" id="XP_002287175.1">
    <property type="nucleotide sequence ID" value="XM_002287139.1"/>
</dbReference>
<dbReference type="PaxDb" id="35128-Thaps2171"/>
<dbReference type="InParanoid" id="B8BTK8"/>
<dbReference type="Pfam" id="PF13499">
    <property type="entry name" value="EF-hand_7"/>
    <property type="match status" value="1"/>
</dbReference>
<dbReference type="SUPFAM" id="SSF47473">
    <property type="entry name" value="EF-hand"/>
    <property type="match status" value="1"/>
</dbReference>
<dbReference type="eggNOG" id="ENOG502SB4A">
    <property type="taxonomic scope" value="Eukaryota"/>
</dbReference>
<dbReference type="InterPro" id="IPR002048">
    <property type="entry name" value="EF_hand_dom"/>
</dbReference>
<name>B8BTK8_THAPS</name>
<reference evidence="4 5" key="2">
    <citation type="journal article" date="2008" name="Nature">
        <title>The Phaeodactylum genome reveals the evolutionary history of diatom genomes.</title>
        <authorList>
            <person name="Bowler C."/>
            <person name="Allen A.E."/>
            <person name="Badger J.H."/>
            <person name="Grimwood J."/>
            <person name="Jabbari K."/>
            <person name="Kuo A."/>
            <person name="Maheswari U."/>
            <person name="Martens C."/>
            <person name="Maumus F."/>
            <person name="Otillar R.P."/>
            <person name="Rayko E."/>
            <person name="Salamov A."/>
            <person name="Vandepoele K."/>
            <person name="Beszteri B."/>
            <person name="Gruber A."/>
            <person name="Heijde M."/>
            <person name="Katinka M."/>
            <person name="Mock T."/>
            <person name="Valentin K."/>
            <person name="Verret F."/>
            <person name="Berges J.A."/>
            <person name="Brownlee C."/>
            <person name="Cadoret J.P."/>
            <person name="Chiovitti A."/>
            <person name="Choi C.J."/>
            <person name="Coesel S."/>
            <person name="De Martino A."/>
            <person name="Detter J.C."/>
            <person name="Durkin C."/>
            <person name="Falciatore A."/>
            <person name="Fournet J."/>
            <person name="Haruta M."/>
            <person name="Huysman M.J."/>
            <person name="Jenkins B.D."/>
            <person name="Jiroutova K."/>
            <person name="Jorgensen R.E."/>
            <person name="Joubert Y."/>
            <person name="Kaplan A."/>
            <person name="Kroger N."/>
            <person name="Kroth P.G."/>
            <person name="La Roche J."/>
            <person name="Lindquist E."/>
            <person name="Lommer M."/>
            <person name="Martin-Jezequel V."/>
            <person name="Lopez P.J."/>
            <person name="Lucas S."/>
            <person name="Mangogna M."/>
            <person name="McGinnis K."/>
            <person name="Medlin L.K."/>
            <person name="Montsant A."/>
            <person name="Oudot-Le Secq M.P."/>
            <person name="Napoli C."/>
            <person name="Obornik M."/>
            <person name="Parker M.S."/>
            <person name="Petit J.L."/>
            <person name="Porcel B.M."/>
            <person name="Poulsen N."/>
            <person name="Robison M."/>
            <person name="Rychlewski L."/>
            <person name="Rynearson T.A."/>
            <person name="Schmutz J."/>
            <person name="Shapiro H."/>
            <person name="Siaut M."/>
            <person name="Stanley M."/>
            <person name="Sussman M.R."/>
            <person name="Taylor A.R."/>
            <person name="Vardi A."/>
            <person name="von Dassow P."/>
            <person name="Vyverman W."/>
            <person name="Willis A."/>
            <person name="Wyrwicz L.S."/>
            <person name="Rokhsar D.S."/>
            <person name="Weissenbach J."/>
            <person name="Armbrust E.V."/>
            <person name="Green B.R."/>
            <person name="Van de Peer Y."/>
            <person name="Grigoriev I.V."/>
        </authorList>
    </citation>
    <scope>NUCLEOTIDE SEQUENCE [LARGE SCALE GENOMIC DNA]</scope>
    <source>
        <strain evidence="4 5">CCMP1335</strain>
    </source>
</reference>
<evidence type="ECO:0000313" key="4">
    <source>
        <dbReference type="EMBL" id="EED94618.1"/>
    </source>
</evidence>
<dbReference type="Proteomes" id="UP000001449">
    <property type="component" value="Chromosome 2"/>
</dbReference>
<dbReference type="KEGG" id="tps:THAPSDRAFT_2171"/>
<evidence type="ECO:0000259" key="3">
    <source>
        <dbReference type="PROSITE" id="PS50222"/>
    </source>
</evidence>
<protein>
    <recommendedName>
        <fullName evidence="3">EF-hand domain-containing protein</fullName>
    </recommendedName>
</protein>
<dbReference type="InterPro" id="IPR011992">
    <property type="entry name" value="EF-hand-dom_pair"/>
</dbReference>
<reference evidence="4 5" key="1">
    <citation type="journal article" date="2004" name="Science">
        <title>The genome of the diatom Thalassiosira pseudonana: ecology, evolution, and metabolism.</title>
        <authorList>
            <person name="Armbrust E.V."/>
            <person name="Berges J.A."/>
            <person name="Bowler C."/>
            <person name="Green B.R."/>
            <person name="Martinez D."/>
            <person name="Putnam N.H."/>
            <person name="Zhou S."/>
            <person name="Allen A.E."/>
            <person name="Apt K.E."/>
            <person name="Bechner M."/>
            <person name="Brzezinski M.A."/>
            <person name="Chaal B.K."/>
            <person name="Chiovitti A."/>
            <person name="Davis A.K."/>
            <person name="Demarest M.S."/>
            <person name="Detter J.C."/>
            <person name="Glavina T."/>
            <person name="Goodstein D."/>
            <person name="Hadi M.Z."/>
            <person name="Hellsten U."/>
            <person name="Hildebrand M."/>
            <person name="Jenkins B.D."/>
            <person name="Jurka J."/>
            <person name="Kapitonov V.V."/>
            <person name="Kroger N."/>
            <person name="Lau W.W."/>
            <person name="Lane T.W."/>
            <person name="Larimer F.W."/>
            <person name="Lippmeier J.C."/>
            <person name="Lucas S."/>
            <person name="Medina M."/>
            <person name="Montsant A."/>
            <person name="Obornik M."/>
            <person name="Parker M.S."/>
            <person name="Palenik B."/>
            <person name="Pazour G.J."/>
            <person name="Richardson P.M."/>
            <person name="Rynearson T.A."/>
            <person name="Saito M.A."/>
            <person name="Schwartz D.C."/>
            <person name="Thamatrakoln K."/>
            <person name="Valentin K."/>
            <person name="Vardi A."/>
            <person name="Wilkerson F.P."/>
            <person name="Rokhsar D.S."/>
        </authorList>
    </citation>
    <scope>NUCLEOTIDE SEQUENCE [LARGE SCALE GENOMIC DNA]</scope>
    <source>
        <strain evidence="4 5">CCMP1335</strain>
    </source>
</reference>
<dbReference type="InterPro" id="IPR018247">
    <property type="entry name" value="EF_Hand_1_Ca_BS"/>
</dbReference>
<sequence length="294" mass="33671">MKISPILLSIALAIITSTSAQEQYTDYQDYADGYEQDNLYENYAMQHDKAAGGGGYQTSPAIFNSTLTFTPLHLHSISILLHNHNHHQTQRFGLGKVALSSAFTYFLGAKIHSGRAVKKLKKKHQQDQKTLYTQYYNDIYKLEEQKAEQQYIIDQLKHSLSETTEKHEMEALQREYDEFKQPDVDGDDRISRTEFNMYVKNYLSNYPGLTEKDYPKFEDFDHDHDGYVSFQEYAQQMAVQAQQAELDQYYAQSQGKSGQKEAAKANALYDLYGSAANAHTAGGGFDDLYAQIRR</sequence>
<proteinExistence type="predicted"/>